<dbReference type="Gene3D" id="2.60.40.10">
    <property type="entry name" value="Immunoglobulins"/>
    <property type="match status" value="1"/>
</dbReference>
<dbReference type="Gene3D" id="3.40.390.10">
    <property type="entry name" value="Collagenase (Catalytic Domain)"/>
    <property type="match status" value="1"/>
</dbReference>
<dbReference type="Pfam" id="PF18962">
    <property type="entry name" value="Por_Secre_tail"/>
    <property type="match status" value="1"/>
</dbReference>
<dbReference type="RefSeq" id="WP_124803822.1">
    <property type="nucleotide sequence ID" value="NZ_CP034161.1"/>
</dbReference>
<dbReference type="SUPFAM" id="SSF49265">
    <property type="entry name" value="Fibronectin type III"/>
    <property type="match status" value="1"/>
</dbReference>
<evidence type="ECO:0000256" key="1">
    <source>
        <dbReference type="ARBA" id="ARBA00022729"/>
    </source>
</evidence>
<dbReference type="NCBIfam" id="TIGR04183">
    <property type="entry name" value="Por_Secre_tail"/>
    <property type="match status" value="1"/>
</dbReference>
<dbReference type="Pfam" id="PF13583">
    <property type="entry name" value="Reprolysin_4"/>
    <property type="match status" value="1"/>
</dbReference>
<accession>A0A3G8Y764</accession>
<dbReference type="InterPro" id="IPR013783">
    <property type="entry name" value="Ig-like_fold"/>
</dbReference>
<feature type="domain" description="Fibronectin type-III" evidence="3">
    <location>
        <begin position="652"/>
        <end position="738"/>
    </location>
</feature>
<evidence type="ECO:0000313" key="5">
    <source>
        <dbReference type="Proteomes" id="UP000281810"/>
    </source>
</evidence>
<dbReference type="PROSITE" id="PS50853">
    <property type="entry name" value="FN3"/>
    <property type="match status" value="1"/>
</dbReference>
<feature type="signal peptide" evidence="2">
    <location>
        <begin position="1"/>
        <end position="19"/>
    </location>
</feature>
<protein>
    <submittedName>
        <fullName evidence="4">T9SS C-terminal target domain-containing protein</fullName>
    </submittedName>
</protein>
<reference evidence="5" key="1">
    <citation type="submission" date="2018-11" db="EMBL/GenBank/DDBJ databases">
        <title>Proposal to divide the Flavobacteriaceae and reorganize its genera based on Amino Acid Identity values calculated from whole genome sequences.</title>
        <authorList>
            <person name="Nicholson A.C."/>
            <person name="Gulvik C.A."/>
            <person name="Whitney A.M."/>
            <person name="Humrighouse B.W."/>
            <person name="Bell M."/>
            <person name="Holmes B."/>
            <person name="Steigerwalt A.B."/>
            <person name="Villarma A."/>
            <person name="Sheth M."/>
            <person name="Batra D."/>
            <person name="Pryor J."/>
            <person name="Bernardet J.-F."/>
            <person name="Hugo C."/>
            <person name="Kampfer P."/>
            <person name="Newman J.D."/>
            <person name="McQuiston J.R."/>
        </authorList>
    </citation>
    <scope>NUCLEOTIDE SEQUENCE [LARGE SCALE GENOMIC DNA]</scope>
    <source>
        <strain evidence="5">F5649</strain>
    </source>
</reference>
<organism evidence="4 5">
    <name type="scientific">Epilithonimonas vandammei</name>
    <dbReference type="NCBI Taxonomy" id="2487072"/>
    <lineage>
        <taxon>Bacteria</taxon>
        <taxon>Pseudomonadati</taxon>
        <taxon>Bacteroidota</taxon>
        <taxon>Flavobacteriia</taxon>
        <taxon>Flavobacteriales</taxon>
        <taxon>Weeksellaceae</taxon>
        <taxon>Chryseobacterium group</taxon>
        <taxon>Epilithonimonas</taxon>
    </lineage>
</organism>
<feature type="chain" id="PRO_5018028117" evidence="2">
    <location>
        <begin position="20"/>
        <end position="961"/>
    </location>
</feature>
<evidence type="ECO:0000259" key="3">
    <source>
        <dbReference type="PROSITE" id="PS50853"/>
    </source>
</evidence>
<sequence length="961" mass="102746">MKKIFTTLLSFGMVAGALAQWTPTAMKGEALRQNGATKFYSLDVNVIRTQLQNAQLTGKDSKPVIISVPTLNGKIERFKVYSLPVVVQSLADKYQLGSYVGTGVDDPEKYIRFSVAPDDFQSMIIKNGVYEFVEPQNKEKTVYGVHPKTNKTSGASGSWLCNSTEPLVTKKEIEKLANGSNFTNSATDFSKASDKKYRTMRLAMSVNGEYTAYHGGTVAGALTAINATLTRCNGIFENDFALHLILQDFPSVIYTDASTDPYSTNLKQWNQQLQTTLTTNVGNDNYDIGHMFGASGGGGNAGCIGCVCINPTTATPLGKGSGITSPADGIPKGDNFDIDYVAHEIGHQLGANHTFSNSLESSGQNVEPGSGSTIMGYAGITGATDVQAHSDPYFHINSIIQVQNNLTSKTCDIETAVANQPPVIVAMPDVTIPKSTAFVLTAQATDAEGNPITYCWEQTDNATSTTSTSNLGNNTNGPTFRSWNPTTEPVRYFPKLSTVLAGNLKSTTDWEAVSTVARTTNYKVTVRDNNPDKTQQQTQYGTQRVVVGTAGPFKVTSTKVYNNGVAAFTWNPVGTTAAPYNVANVKIDYTTDNGNTWTVLAASTPNDGSEELNFNTFATNSQLTIRVSALGNVFYAVGKVTVSEMMNCNGTAPAGLAASEISQTGAKIDWDAVANATYTLRYKKAADTNWTEVNNLTTNTYTISGLVLTTAYNVSVATVCSGSTGAYATINFTTKGIEYCTAGATSTSFEKISNVTFANINNNSTSTAGYEDFTAVTGNVTAGQTYNFSASFSGTSYAEDQVLVWIDLNQDGDFDDAGERVLVTSAKTSPWTGSIAIPATAKIGQTRMRVRLHDSTLTPNTTPCGTSSYGQVEDYTLNVGQLAVSDVKKNSVNVYPNPAKDIINISNVSSKAQFEIYSVGGQLVNQGITDGKVNVSKLTKGVYILSVESNGEKTQTKFIKN</sequence>
<dbReference type="InterPro" id="IPR026444">
    <property type="entry name" value="Secre_tail"/>
</dbReference>
<gene>
    <name evidence="4" type="ORF">EIB74_14180</name>
</gene>
<keyword evidence="5" id="KW-1185">Reference proteome</keyword>
<keyword evidence="1 2" id="KW-0732">Signal</keyword>
<dbReference type="EMBL" id="CP034161">
    <property type="protein sequence ID" value="AZI41035.1"/>
    <property type="molecule type" value="Genomic_DNA"/>
</dbReference>
<dbReference type="Pfam" id="PF20009">
    <property type="entry name" value="GEVED"/>
    <property type="match status" value="1"/>
</dbReference>
<dbReference type="InterPro" id="IPR024079">
    <property type="entry name" value="MetalloPept_cat_dom_sf"/>
</dbReference>
<dbReference type="AlphaFoldDB" id="A0A3G8Y764"/>
<dbReference type="InterPro" id="IPR036116">
    <property type="entry name" value="FN3_sf"/>
</dbReference>
<dbReference type="GO" id="GO:0008237">
    <property type="term" value="F:metallopeptidase activity"/>
    <property type="evidence" value="ECO:0007669"/>
    <property type="project" value="InterPro"/>
</dbReference>
<proteinExistence type="predicted"/>
<dbReference type="InterPro" id="IPR003961">
    <property type="entry name" value="FN3_dom"/>
</dbReference>
<dbReference type="OrthoDB" id="9792152at2"/>
<dbReference type="SMART" id="SM00060">
    <property type="entry name" value="FN3"/>
    <property type="match status" value="2"/>
</dbReference>
<dbReference type="SUPFAM" id="SSF55486">
    <property type="entry name" value="Metalloproteases ('zincins'), catalytic domain"/>
    <property type="match status" value="1"/>
</dbReference>
<dbReference type="Proteomes" id="UP000281810">
    <property type="component" value="Chromosome"/>
</dbReference>
<name>A0A3G8Y764_9FLAO</name>
<dbReference type="Pfam" id="PF00041">
    <property type="entry name" value="fn3"/>
    <property type="match status" value="1"/>
</dbReference>
<dbReference type="InterPro" id="IPR045474">
    <property type="entry name" value="GEVED"/>
</dbReference>
<dbReference type="CDD" id="cd00063">
    <property type="entry name" value="FN3"/>
    <property type="match status" value="1"/>
</dbReference>
<evidence type="ECO:0000256" key="2">
    <source>
        <dbReference type="SAM" id="SignalP"/>
    </source>
</evidence>
<evidence type="ECO:0000313" key="4">
    <source>
        <dbReference type="EMBL" id="AZI41035.1"/>
    </source>
</evidence>